<dbReference type="Proteomes" id="UP000070544">
    <property type="component" value="Unassembled WGS sequence"/>
</dbReference>
<sequence length="111" mass="12603">MSRRADHFQRMSVEPLPSRKVTAMALRAKSREQIEKAGEAYMAVIKSHNEGLISLHDSCDDFTLLARAFCSRFPNNTADDAKKSVDMVRRVISDIRAVFRRYSLRIVSSNG</sequence>
<proteinExistence type="predicted"/>
<organism evidence="1 2">
    <name type="scientific">Gonapodya prolifera (strain JEL478)</name>
    <name type="common">Monoblepharis prolifera</name>
    <dbReference type="NCBI Taxonomy" id="1344416"/>
    <lineage>
        <taxon>Eukaryota</taxon>
        <taxon>Fungi</taxon>
        <taxon>Fungi incertae sedis</taxon>
        <taxon>Chytridiomycota</taxon>
        <taxon>Chytridiomycota incertae sedis</taxon>
        <taxon>Monoblepharidomycetes</taxon>
        <taxon>Monoblepharidales</taxon>
        <taxon>Gonapodyaceae</taxon>
        <taxon>Gonapodya</taxon>
    </lineage>
</organism>
<reference evidence="1 2" key="1">
    <citation type="journal article" date="2015" name="Genome Biol. Evol.">
        <title>Phylogenomic analyses indicate that early fungi evolved digesting cell walls of algal ancestors of land plants.</title>
        <authorList>
            <person name="Chang Y."/>
            <person name="Wang S."/>
            <person name="Sekimoto S."/>
            <person name="Aerts A.L."/>
            <person name="Choi C."/>
            <person name="Clum A."/>
            <person name="LaButti K.M."/>
            <person name="Lindquist E.A."/>
            <person name="Yee Ngan C."/>
            <person name="Ohm R.A."/>
            <person name="Salamov A.A."/>
            <person name="Grigoriev I.V."/>
            <person name="Spatafora J.W."/>
            <person name="Berbee M.L."/>
        </authorList>
    </citation>
    <scope>NUCLEOTIDE SEQUENCE [LARGE SCALE GENOMIC DNA]</scope>
    <source>
        <strain evidence="1 2">JEL478</strain>
    </source>
</reference>
<keyword evidence="2" id="KW-1185">Reference proteome</keyword>
<name>A0A139AH35_GONPJ</name>
<protein>
    <submittedName>
        <fullName evidence="1">Uncharacterized protein</fullName>
    </submittedName>
</protein>
<accession>A0A139AH35</accession>
<evidence type="ECO:0000313" key="1">
    <source>
        <dbReference type="EMBL" id="KXS15874.1"/>
    </source>
</evidence>
<dbReference type="EMBL" id="KQ965759">
    <property type="protein sequence ID" value="KXS15874.1"/>
    <property type="molecule type" value="Genomic_DNA"/>
</dbReference>
<dbReference type="AlphaFoldDB" id="A0A139AH35"/>
<evidence type="ECO:0000313" key="2">
    <source>
        <dbReference type="Proteomes" id="UP000070544"/>
    </source>
</evidence>
<gene>
    <name evidence="1" type="ORF">M427DRAFT_134877</name>
</gene>